<keyword evidence="1" id="KW-0472">Membrane</keyword>
<dbReference type="AlphaFoldDB" id="A0A8H4PA43"/>
<evidence type="ECO:0000256" key="1">
    <source>
        <dbReference type="SAM" id="Phobius"/>
    </source>
</evidence>
<evidence type="ECO:0000313" key="2">
    <source>
        <dbReference type="EMBL" id="KAF4463083.1"/>
    </source>
</evidence>
<dbReference type="Proteomes" id="UP000554235">
    <property type="component" value="Unassembled WGS sequence"/>
</dbReference>
<keyword evidence="1" id="KW-0812">Transmembrane</keyword>
<accession>A0A8H4PA43</accession>
<feature type="transmembrane region" description="Helical" evidence="1">
    <location>
        <begin position="306"/>
        <end position="332"/>
    </location>
</feature>
<dbReference type="EMBL" id="JAADYS010001426">
    <property type="protein sequence ID" value="KAF4463083.1"/>
    <property type="molecule type" value="Genomic_DNA"/>
</dbReference>
<organism evidence="2 3">
    <name type="scientific">Fusarium albosuccineum</name>
    <dbReference type="NCBI Taxonomy" id="1237068"/>
    <lineage>
        <taxon>Eukaryota</taxon>
        <taxon>Fungi</taxon>
        <taxon>Dikarya</taxon>
        <taxon>Ascomycota</taxon>
        <taxon>Pezizomycotina</taxon>
        <taxon>Sordariomycetes</taxon>
        <taxon>Hypocreomycetidae</taxon>
        <taxon>Hypocreales</taxon>
        <taxon>Nectriaceae</taxon>
        <taxon>Fusarium</taxon>
        <taxon>Fusarium decemcellulare species complex</taxon>
    </lineage>
</organism>
<keyword evidence="3" id="KW-1185">Reference proteome</keyword>
<comment type="caution">
    <text evidence="2">The sequence shown here is derived from an EMBL/GenBank/DDBJ whole genome shotgun (WGS) entry which is preliminary data.</text>
</comment>
<gene>
    <name evidence="2" type="ORF">FALBO_10089</name>
</gene>
<evidence type="ECO:0000313" key="3">
    <source>
        <dbReference type="Proteomes" id="UP000554235"/>
    </source>
</evidence>
<name>A0A8H4PA43_9HYPO</name>
<reference evidence="2 3" key="1">
    <citation type="submission" date="2020-01" db="EMBL/GenBank/DDBJ databases">
        <title>Identification and distribution of gene clusters putatively required for synthesis of sphingolipid metabolism inhibitors in phylogenetically diverse species of the filamentous fungus Fusarium.</title>
        <authorList>
            <person name="Kim H.-S."/>
            <person name="Busman M."/>
            <person name="Brown D.W."/>
            <person name="Divon H."/>
            <person name="Uhlig S."/>
            <person name="Proctor R.H."/>
        </authorList>
    </citation>
    <scope>NUCLEOTIDE SEQUENCE [LARGE SCALE GENOMIC DNA]</scope>
    <source>
        <strain evidence="2 3">NRRL 20459</strain>
    </source>
</reference>
<sequence>MALSITFFPNTLTTNAIWYGCDLSRHDVHGYDLTDAEIITSHLSTFDGGAFHPLLLPTIFSDFERDRQIGLVRDFLTESVQRVNNLAQQDTQSSKGSHADLLQIGEKTRRIQSRSSSFSSENLQNRLRRFFDLVVSGAQPDISGTTLIPSSPDSEKKQEPSVLLWSRISFLRNGLKNWQAQLYKMIEHVDELDATDFSIGPAAKNMSWQVRLASLRKSGDRIKARLQDIVNDYDEAIRDCTHIMDGMTLATQLVSDALHRAEWGLKDKQELNNIGRKDAMTNQEISRVNLDVAKMARRDGSLMRSIATLGMVFLPATFVSTFFSMGFFQWAAEGSKDGQILSPYFWVYIVVTVALTILTILIFYSCALRQPRSDTQNEKEIV</sequence>
<feature type="transmembrane region" description="Helical" evidence="1">
    <location>
        <begin position="344"/>
        <end position="364"/>
    </location>
</feature>
<keyword evidence="1" id="KW-1133">Transmembrane helix</keyword>
<dbReference type="Gene3D" id="1.20.58.340">
    <property type="entry name" value="Magnesium transport protein CorA, transmembrane region"/>
    <property type="match status" value="1"/>
</dbReference>
<proteinExistence type="predicted"/>
<dbReference type="OrthoDB" id="3561681at2759"/>
<protein>
    <submittedName>
        <fullName evidence="2">Uncharacterized protein</fullName>
    </submittedName>
</protein>